<dbReference type="EMBL" id="JAWDGP010002489">
    <property type="protein sequence ID" value="KAK3782671.1"/>
    <property type="molecule type" value="Genomic_DNA"/>
</dbReference>
<feature type="compositionally biased region" description="Low complexity" evidence="3">
    <location>
        <begin position="430"/>
        <end position="444"/>
    </location>
</feature>
<feature type="repeat" description="ANK" evidence="1">
    <location>
        <begin position="74"/>
        <end position="98"/>
    </location>
</feature>
<evidence type="ECO:0000256" key="2">
    <source>
        <dbReference type="SAM" id="Coils"/>
    </source>
</evidence>
<evidence type="ECO:0000313" key="5">
    <source>
        <dbReference type="EMBL" id="KAK3782671.1"/>
    </source>
</evidence>
<dbReference type="SMART" id="SM00454">
    <property type="entry name" value="SAM"/>
    <property type="match status" value="1"/>
</dbReference>
<feature type="region of interest" description="Disordered" evidence="3">
    <location>
        <begin position="605"/>
        <end position="650"/>
    </location>
</feature>
<dbReference type="GO" id="GO:0005929">
    <property type="term" value="C:cilium"/>
    <property type="evidence" value="ECO:0007669"/>
    <property type="project" value="TreeGrafter"/>
</dbReference>
<dbReference type="InterPro" id="IPR001660">
    <property type="entry name" value="SAM"/>
</dbReference>
<feature type="repeat" description="ANK" evidence="1">
    <location>
        <begin position="108"/>
        <end position="140"/>
    </location>
</feature>
<feature type="region of interest" description="Disordered" evidence="3">
    <location>
        <begin position="246"/>
        <end position="275"/>
    </location>
</feature>
<feature type="compositionally biased region" description="Polar residues" evidence="3">
    <location>
        <begin position="605"/>
        <end position="629"/>
    </location>
</feature>
<evidence type="ECO:0000256" key="3">
    <source>
        <dbReference type="SAM" id="MobiDB-lite"/>
    </source>
</evidence>
<dbReference type="PROSITE" id="PS50297">
    <property type="entry name" value="ANK_REP_REGION"/>
    <property type="match status" value="3"/>
</dbReference>
<dbReference type="Pfam" id="PF12796">
    <property type="entry name" value="Ank_2"/>
    <property type="match status" value="1"/>
</dbReference>
<dbReference type="PANTHER" id="PTHR24184:SF6">
    <property type="entry name" value="ANKYRIN REPEAT AND SAM DOMAIN-CONTAINING PROTEIN 3"/>
    <property type="match status" value="1"/>
</dbReference>
<organism evidence="5 6">
    <name type="scientific">Elysia crispata</name>
    <name type="common">lettuce slug</name>
    <dbReference type="NCBI Taxonomy" id="231223"/>
    <lineage>
        <taxon>Eukaryota</taxon>
        <taxon>Metazoa</taxon>
        <taxon>Spiralia</taxon>
        <taxon>Lophotrochozoa</taxon>
        <taxon>Mollusca</taxon>
        <taxon>Gastropoda</taxon>
        <taxon>Heterobranchia</taxon>
        <taxon>Euthyneura</taxon>
        <taxon>Panpulmonata</taxon>
        <taxon>Sacoglossa</taxon>
        <taxon>Placobranchoidea</taxon>
        <taxon>Plakobranchidae</taxon>
        <taxon>Elysia</taxon>
    </lineage>
</organism>
<dbReference type="Gene3D" id="1.10.150.50">
    <property type="entry name" value="Transcription Factor, Ets-1"/>
    <property type="match status" value="1"/>
</dbReference>
<dbReference type="Proteomes" id="UP001283361">
    <property type="component" value="Unassembled WGS sequence"/>
</dbReference>
<feature type="coiled-coil region" evidence="2">
    <location>
        <begin position="944"/>
        <end position="978"/>
    </location>
</feature>
<gene>
    <name evidence="5" type="ORF">RRG08_037674</name>
</gene>
<dbReference type="Pfam" id="PF00023">
    <property type="entry name" value="Ank"/>
    <property type="match status" value="1"/>
</dbReference>
<dbReference type="SUPFAM" id="SSF47769">
    <property type="entry name" value="SAM/Pointed domain"/>
    <property type="match status" value="1"/>
</dbReference>
<name>A0AAE1DTP1_9GAST</name>
<reference evidence="5" key="1">
    <citation type="journal article" date="2023" name="G3 (Bethesda)">
        <title>A reference genome for the long-term kleptoplast-retaining sea slug Elysia crispata morphotype clarki.</title>
        <authorList>
            <person name="Eastman K.E."/>
            <person name="Pendleton A.L."/>
            <person name="Shaikh M.A."/>
            <person name="Suttiyut T."/>
            <person name="Ogas R."/>
            <person name="Tomko P."/>
            <person name="Gavelis G."/>
            <person name="Widhalm J.R."/>
            <person name="Wisecaver J.H."/>
        </authorList>
    </citation>
    <scope>NUCLEOTIDE SEQUENCE</scope>
    <source>
        <strain evidence="5">ECLA1</strain>
    </source>
</reference>
<dbReference type="InterPro" id="IPR013761">
    <property type="entry name" value="SAM/pointed_sf"/>
</dbReference>
<sequence length="1143" mass="125640">MASELSYETSDDTSESELLERSLSVWRGWSAIELEDFTPIALDIHTACSIGHYEWVRTIIGRNEGIDLDRKNRGGWTPLMYACYIGHDNIVSLLINAGCCNMNTKNPRGLTPLMLAASCGNESVARTLIRRGANLELLDKSGWTALFHATYAGHQNFVAFLIEVQANKDAVDPNTGLTPFMVAASEGHEIIVQLFLQNGVNAHAKAFNGDMARSLALLNGYMKIVSLIDNQELAVGRLRAEADLCGASPQERGGRPRGSSQANLLNKAPSPSIMDGPEAIARMISQSRQPDSGAYSDIEVPRGYVTFPVPQEDKKETRLSYRDVTSPINQEDYRDSSGSREFDDFNDDSNAFTKTGAITIKSSSSSSGGLMAALGLSLDSDDGQLDTHTDKALQPSLPLKIQLPSGRGSVTENEQLEYDVDGDSSRPVDSHSPSLNDTSSLSSSDQKRRGSINDKTNADLPSEKQSALRDYFPLDASFPPGAEENTAKEKPQRQHGKAISKGDGYLPKENMSHTEIVNRFLDKLTLVNPEHASGESDILQTGETEEIEQHSDIHGPQDNRMQKYTIDNRKEVNLTKALENVSKHLSSSNYVKNTGNQLHSIQEMSNNSPETFNHSGELPTASTSQSHPQQWAPHPPLNHHHPLHNRHKHHQYYSNTPIPGMQDVNSNMYTMLTSPNSLRSPLQKQPGINLPYLGSLQQQYFYTDLPSSPYSHLQQDFSQAPYQSLSTEGNPTTNLQHFYAQNDGEQHAAAQFVTSSAIPPSNPSFSVSKDNNQSVHGISDWGAAGDPLTAPSGGILASPAHPAVRMPVTLSPPFGHPPPLPALTHLPPDSAAASSPSVIIPGHFTSQPISAPQVLNTAVQSSAIARSDGPADLKDMLNQLGLLKYLDKFVEQDVDLQVFLSLTDNDLKELGIKLFGPRKKMTNAIARWHSSAPTAKTNLEQAYADKLEGEMQEMAIQLNQAYENEERLKAQVSQEQQLRSVTESCLMEERSGWEQACQMLQTTRGKLRTLGEQQSRLRHYQKELRKQFETWATEMGNRDNSNSIKNISDNQQLHNPIQNVTDIIENTGEGVGSNQPEIGMKNEGFNGHSTGHVSSKVFATAEQMKRSDKCLKEMMQTLSSLVLNTDHILKSVQSLGNMGKDVT</sequence>
<feature type="compositionally biased region" description="Basic residues" evidence="3">
    <location>
        <begin position="637"/>
        <end position="650"/>
    </location>
</feature>
<dbReference type="InterPro" id="IPR036770">
    <property type="entry name" value="Ankyrin_rpt-contain_sf"/>
</dbReference>
<feature type="region of interest" description="Disordered" evidence="3">
    <location>
        <begin position="385"/>
        <end position="508"/>
    </location>
</feature>
<feature type="compositionally biased region" description="Basic and acidic residues" evidence="3">
    <location>
        <begin position="311"/>
        <end position="321"/>
    </location>
</feature>
<accession>A0AAE1DTP1</accession>
<dbReference type="AlphaFoldDB" id="A0AAE1DTP1"/>
<feature type="repeat" description="ANK" evidence="1">
    <location>
        <begin position="141"/>
        <end position="173"/>
    </location>
</feature>
<dbReference type="SUPFAM" id="SSF48403">
    <property type="entry name" value="Ankyrin repeat"/>
    <property type="match status" value="1"/>
</dbReference>
<evidence type="ECO:0000313" key="6">
    <source>
        <dbReference type="Proteomes" id="UP001283361"/>
    </source>
</evidence>
<dbReference type="CDD" id="cd09519">
    <property type="entry name" value="SAM_ANKS3"/>
    <property type="match status" value="1"/>
</dbReference>
<dbReference type="PROSITE" id="PS50088">
    <property type="entry name" value="ANK_REPEAT"/>
    <property type="match status" value="4"/>
</dbReference>
<dbReference type="PROSITE" id="PS50105">
    <property type="entry name" value="SAM_DOMAIN"/>
    <property type="match status" value="1"/>
</dbReference>
<evidence type="ECO:0000256" key="1">
    <source>
        <dbReference type="PROSITE-ProRule" id="PRU00023"/>
    </source>
</evidence>
<proteinExistence type="predicted"/>
<dbReference type="Gene3D" id="1.25.40.20">
    <property type="entry name" value="Ankyrin repeat-containing domain"/>
    <property type="match status" value="1"/>
</dbReference>
<feature type="compositionally biased region" description="Basic and acidic residues" evidence="3">
    <location>
        <begin position="331"/>
        <end position="343"/>
    </location>
</feature>
<evidence type="ECO:0000259" key="4">
    <source>
        <dbReference type="PROSITE" id="PS50105"/>
    </source>
</evidence>
<protein>
    <recommendedName>
        <fullName evidence="4">SAM domain-containing protein</fullName>
    </recommendedName>
</protein>
<comment type="caution">
    <text evidence="5">The sequence shown here is derived from an EMBL/GenBank/DDBJ whole genome shotgun (WGS) entry which is preliminary data.</text>
</comment>
<keyword evidence="6" id="KW-1185">Reference proteome</keyword>
<dbReference type="Pfam" id="PF00536">
    <property type="entry name" value="SAM_1"/>
    <property type="match status" value="1"/>
</dbReference>
<dbReference type="InterPro" id="IPR047238">
    <property type="entry name" value="ANKS3_SAM"/>
</dbReference>
<keyword evidence="1" id="KW-0040">ANK repeat</keyword>
<keyword evidence="2" id="KW-0175">Coiled coil</keyword>
<feature type="domain" description="SAM" evidence="4">
    <location>
        <begin position="872"/>
        <end position="931"/>
    </location>
</feature>
<dbReference type="InterPro" id="IPR002110">
    <property type="entry name" value="Ankyrin_rpt"/>
</dbReference>
<dbReference type="SMART" id="SM00248">
    <property type="entry name" value="ANK"/>
    <property type="match status" value="4"/>
</dbReference>
<feature type="repeat" description="ANK" evidence="1">
    <location>
        <begin position="175"/>
        <end position="207"/>
    </location>
</feature>
<dbReference type="PANTHER" id="PTHR24184">
    <property type="entry name" value="SI:CH211-189E2.2"/>
    <property type="match status" value="1"/>
</dbReference>
<feature type="region of interest" description="Disordered" evidence="3">
    <location>
        <begin position="306"/>
        <end position="350"/>
    </location>
</feature>